<name>A0A162A3K8_DAUCS</name>
<evidence type="ECO:0000256" key="2">
    <source>
        <dbReference type="ARBA" id="ARBA00009995"/>
    </source>
</evidence>
<evidence type="ECO:0000256" key="5">
    <source>
        <dbReference type="ARBA" id="ARBA00023229"/>
    </source>
</evidence>
<dbReference type="UniPathway" id="UPA00213"/>
<keyword evidence="5" id="KW-0414">Isoprene biosynthesis</keyword>
<dbReference type="FunFam" id="3.40.50.2000:FF:000040">
    <property type="entry name" value="UDP-glycosyltransferase 76C1"/>
    <property type="match status" value="1"/>
</dbReference>
<comment type="similarity">
    <text evidence="2">Belongs to the UDP-glycosyltransferase family.</text>
</comment>
<dbReference type="OrthoDB" id="5835829at2759"/>
<dbReference type="CDD" id="cd03784">
    <property type="entry name" value="GT1_Gtf-like"/>
    <property type="match status" value="1"/>
</dbReference>
<dbReference type="Gene3D" id="3.40.50.2000">
    <property type="entry name" value="Glycogen Phosphorylase B"/>
    <property type="match status" value="2"/>
</dbReference>
<reference evidence="7" key="2">
    <citation type="submission" date="2022-03" db="EMBL/GenBank/DDBJ databases">
        <title>Draft title - Genomic analysis of global carrot germplasm unveils the trajectory of domestication and the origin of high carotenoid orange carrot.</title>
        <authorList>
            <person name="Iorizzo M."/>
            <person name="Ellison S."/>
            <person name="Senalik D."/>
            <person name="Macko-Podgorni A."/>
            <person name="Grzebelus D."/>
            <person name="Bostan H."/>
            <person name="Rolling W."/>
            <person name="Curaba J."/>
            <person name="Simon P."/>
        </authorList>
    </citation>
    <scope>NUCLEOTIDE SEQUENCE</scope>
    <source>
        <tissue evidence="7">Leaf</tissue>
    </source>
</reference>
<dbReference type="InterPro" id="IPR002213">
    <property type="entry name" value="UDP_glucos_trans"/>
</dbReference>
<dbReference type="GO" id="GO:0080043">
    <property type="term" value="F:quercetin 3-O-glucosyltransferase activity"/>
    <property type="evidence" value="ECO:0007669"/>
    <property type="project" value="TreeGrafter"/>
</dbReference>
<dbReference type="PANTHER" id="PTHR11926:SF1494">
    <property type="entry name" value="FLAVONOL 3-O-GLUCOSYLTRANSFERASE UGT76E12-RELATED"/>
    <property type="match status" value="1"/>
</dbReference>
<dbReference type="PANTHER" id="PTHR11926">
    <property type="entry name" value="GLUCOSYL/GLUCURONOSYL TRANSFERASES"/>
    <property type="match status" value="1"/>
</dbReference>
<dbReference type="EMBL" id="LNRQ01000005">
    <property type="protein sequence ID" value="KZM95692.1"/>
    <property type="molecule type" value="Genomic_DNA"/>
</dbReference>
<evidence type="ECO:0000256" key="4">
    <source>
        <dbReference type="ARBA" id="ARBA00022679"/>
    </source>
</evidence>
<dbReference type="AlphaFoldDB" id="A0A162A3K8"/>
<evidence type="ECO:0000256" key="1">
    <source>
        <dbReference type="ARBA" id="ARBA00004721"/>
    </source>
</evidence>
<dbReference type="EMBL" id="CP093347">
    <property type="protein sequence ID" value="WOH02269.1"/>
    <property type="molecule type" value="Genomic_DNA"/>
</dbReference>
<dbReference type="Gramene" id="KZM95692">
    <property type="protein sequence ID" value="KZM95692"/>
    <property type="gene ID" value="DCAR_018934"/>
</dbReference>
<gene>
    <name evidence="6" type="ORF">DCAR_018934</name>
    <name evidence="7" type="ORF">DCAR_0521658</name>
</gene>
<dbReference type="FunFam" id="3.40.50.2000:FF:000120">
    <property type="entry name" value="UDP-glycosyltransferase 76C1"/>
    <property type="match status" value="1"/>
</dbReference>
<dbReference type="GO" id="GO:0016114">
    <property type="term" value="P:terpenoid biosynthetic process"/>
    <property type="evidence" value="ECO:0007669"/>
    <property type="project" value="UniProtKB-UniPathway"/>
</dbReference>
<evidence type="ECO:0000256" key="3">
    <source>
        <dbReference type="ARBA" id="ARBA00022676"/>
    </source>
</evidence>
<dbReference type="OMA" id="CIVYDEC"/>
<proteinExistence type="inferred from homology"/>
<keyword evidence="3" id="KW-0328">Glycosyltransferase</keyword>
<evidence type="ECO:0000313" key="6">
    <source>
        <dbReference type="EMBL" id="KZM95692.1"/>
    </source>
</evidence>
<dbReference type="SUPFAM" id="SSF53756">
    <property type="entry name" value="UDP-Glycosyltransferase/glycogen phosphorylase"/>
    <property type="match status" value="1"/>
</dbReference>
<organism evidence="6">
    <name type="scientific">Daucus carota subsp. sativus</name>
    <name type="common">Carrot</name>
    <dbReference type="NCBI Taxonomy" id="79200"/>
    <lineage>
        <taxon>Eukaryota</taxon>
        <taxon>Viridiplantae</taxon>
        <taxon>Streptophyta</taxon>
        <taxon>Embryophyta</taxon>
        <taxon>Tracheophyta</taxon>
        <taxon>Spermatophyta</taxon>
        <taxon>Magnoliopsida</taxon>
        <taxon>eudicotyledons</taxon>
        <taxon>Gunneridae</taxon>
        <taxon>Pentapetalae</taxon>
        <taxon>asterids</taxon>
        <taxon>campanulids</taxon>
        <taxon>Apiales</taxon>
        <taxon>Apiaceae</taxon>
        <taxon>Apioideae</taxon>
        <taxon>Scandiceae</taxon>
        <taxon>Daucinae</taxon>
        <taxon>Daucus</taxon>
        <taxon>Daucus sect. Daucus</taxon>
    </lineage>
</organism>
<dbReference type="Pfam" id="PF00201">
    <property type="entry name" value="UDPGT"/>
    <property type="match status" value="1"/>
</dbReference>
<dbReference type="Proteomes" id="UP000077755">
    <property type="component" value="Chromosome 5"/>
</dbReference>
<protein>
    <submittedName>
        <fullName evidence="6">UDP-glycosyltransferase</fullName>
    </submittedName>
</protein>
<reference evidence="6" key="1">
    <citation type="journal article" date="2016" name="Nat. Genet.">
        <title>A high-quality carrot genome assembly provides new insights into carotenoid accumulation and asterid genome evolution.</title>
        <authorList>
            <person name="Iorizzo M."/>
            <person name="Ellison S."/>
            <person name="Senalik D."/>
            <person name="Zeng P."/>
            <person name="Satapoomin P."/>
            <person name="Huang J."/>
            <person name="Bowman M."/>
            <person name="Iovene M."/>
            <person name="Sanseverino W."/>
            <person name="Cavagnaro P."/>
            <person name="Yildiz M."/>
            <person name="Macko-Podgorni A."/>
            <person name="Moranska E."/>
            <person name="Grzebelus E."/>
            <person name="Grzebelus D."/>
            <person name="Ashrafi H."/>
            <person name="Zheng Z."/>
            <person name="Cheng S."/>
            <person name="Spooner D."/>
            <person name="Van Deynze A."/>
            <person name="Simon P."/>
        </authorList>
    </citation>
    <scope>NUCLEOTIDE SEQUENCE [LARGE SCALE GENOMIC DNA]</scope>
    <source>
        <tissue evidence="6">Leaf</tissue>
    </source>
</reference>
<comment type="pathway">
    <text evidence="1">Secondary metabolite biosynthesis; terpenoid biosynthesis.</text>
</comment>
<dbReference type="GO" id="GO:0080044">
    <property type="term" value="F:quercetin 7-O-glucosyltransferase activity"/>
    <property type="evidence" value="ECO:0007669"/>
    <property type="project" value="TreeGrafter"/>
</dbReference>
<evidence type="ECO:0000313" key="8">
    <source>
        <dbReference type="Proteomes" id="UP000077755"/>
    </source>
</evidence>
<keyword evidence="8" id="KW-1185">Reference proteome</keyword>
<evidence type="ECO:0000313" key="7">
    <source>
        <dbReference type="EMBL" id="WOH02269.1"/>
    </source>
</evidence>
<sequence>MENQILPKRPYVVIAPFPFQGHISPMLQLATALHSRGFSIIIAHTIFNSPTPSNHPDFTFLPIPDNLPDHPDTSIEKRLDLVKTINTNCQEPLRESLAQFITQGDGNDRVACIIYDTIMYCSEAVAHHFKIPCINFRTVPASVALLYDSLPMLAAQGHIPYPNSKLEDLVPGFPALRFKDISTSDLGSFKDVLEDRIFTNASSKYSANIWNTVDHLEQTELTLFQKRYPLPFFSVGPLHMIAPSSSTSLREADSTCISWLDKQAPHSVIYVSVGSLAVLEKKVIHEMAWGLANSKQPFLWVIRTDLASESECNLLPDEFIQSVGERGCIVKWAPQSEVLAHSAVGGFWSHCGWNSTLESLSQGVPMICQPCNGDQYINARYLSHVWKLGLHFENALEKEPIKQAILRLMVDQEGKELRQNAIRMKENIRVSVSKGGSSYESMNALAELILSY</sequence>
<accession>A0A162A3K8</accession>
<keyword evidence="4" id="KW-0808">Transferase</keyword>